<evidence type="ECO:0000313" key="6">
    <source>
        <dbReference type="Proteomes" id="UP000262825"/>
    </source>
</evidence>
<reference evidence="6" key="1">
    <citation type="submission" date="2018-06" db="EMBL/GenBank/DDBJ databases">
        <authorList>
            <person name="Guldener U."/>
        </authorList>
    </citation>
    <scope>NUCLEOTIDE SEQUENCE [LARGE SCALE GENOMIC DNA]</scope>
    <source>
        <strain evidence="6">UTAD17</strain>
    </source>
</reference>
<dbReference type="Pfam" id="PF00743">
    <property type="entry name" value="FMO-like"/>
    <property type="match status" value="1"/>
</dbReference>
<evidence type="ECO:0000256" key="1">
    <source>
        <dbReference type="ARBA" id="ARBA00009183"/>
    </source>
</evidence>
<accession>A0A376BA17</accession>
<dbReference type="Proteomes" id="UP000262825">
    <property type="component" value="Unassembled WGS sequence"/>
</dbReference>
<keyword evidence="3" id="KW-0274">FAD</keyword>
<keyword evidence="4" id="KW-0560">Oxidoreductase</keyword>
<dbReference type="InterPro" id="IPR020946">
    <property type="entry name" value="Flavin_mOase-like"/>
</dbReference>
<dbReference type="InterPro" id="IPR050346">
    <property type="entry name" value="FMO-like"/>
</dbReference>
<keyword evidence="6" id="KW-1185">Reference proteome</keyword>
<evidence type="ECO:0000313" key="5">
    <source>
        <dbReference type="EMBL" id="SSD60970.1"/>
    </source>
</evidence>
<dbReference type="VEuPathDB" id="FungiDB:SCODWIG_02731"/>
<evidence type="ECO:0000256" key="4">
    <source>
        <dbReference type="ARBA" id="ARBA00023002"/>
    </source>
</evidence>
<dbReference type="PANTHER" id="PTHR23023">
    <property type="entry name" value="DIMETHYLANILINE MONOOXYGENASE"/>
    <property type="match status" value="1"/>
</dbReference>
<dbReference type="GO" id="GO:0004499">
    <property type="term" value="F:N,N-dimethylaniline monooxygenase activity"/>
    <property type="evidence" value="ECO:0007669"/>
    <property type="project" value="InterPro"/>
</dbReference>
<gene>
    <name evidence="5" type="ORF">SCODWIG_02731</name>
</gene>
<evidence type="ECO:0000256" key="3">
    <source>
        <dbReference type="ARBA" id="ARBA00022827"/>
    </source>
</evidence>
<comment type="similarity">
    <text evidence="1">Belongs to the FMO family.</text>
</comment>
<organism evidence="5 6">
    <name type="scientific">Saccharomycodes ludwigii</name>
    <dbReference type="NCBI Taxonomy" id="36035"/>
    <lineage>
        <taxon>Eukaryota</taxon>
        <taxon>Fungi</taxon>
        <taxon>Dikarya</taxon>
        <taxon>Ascomycota</taxon>
        <taxon>Saccharomycotina</taxon>
        <taxon>Saccharomycetes</taxon>
        <taxon>Saccharomycodales</taxon>
        <taxon>Saccharomycodaceae</taxon>
        <taxon>Saccharomycodes</taxon>
    </lineage>
</organism>
<evidence type="ECO:0008006" key="7">
    <source>
        <dbReference type="Google" id="ProtNLM"/>
    </source>
</evidence>
<dbReference type="Gene3D" id="3.50.50.60">
    <property type="entry name" value="FAD/NAD(P)-binding domain"/>
    <property type="match status" value="2"/>
</dbReference>
<dbReference type="SUPFAM" id="SSF51905">
    <property type="entry name" value="FAD/NAD(P)-binding domain"/>
    <property type="match status" value="2"/>
</dbReference>
<evidence type="ECO:0000256" key="2">
    <source>
        <dbReference type="ARBA" id="ARBA00022630"/>
    </source>
</evidence>
<dbReference type="GO" id="GO:0050661">
    <property type="term" value="F:NADP binding"/>
    <property type="evidence" value="ECO:0007669"/>
    <property type="project" value="InterPro"/>
</dbReference>
<protein>
    <recommendedName>
        <fullName evidence="7">Thiol-specific monooxygenase</fullName>
    </recommendedName>
</protein>
<dbReference type="PRINTS" id="PR00419">
    <property type="entry name" value="ADXRDTASE"/>
</dbReference>
<dbReference type="EMBL" id="UFAJ01000519">
    <property type="protein sequence ID" value="SSD60970.1"/>
    <property type="molecule type" value="Genomic_DNA"/>
</dbReference>
<sequence length="518" mass="57995">MKFTKSRLIAFTPGKIRSVAVIGAGPVGSGLTKALINENHFDKIDVFEKRSRFGGLWNYTKPITLQNISNDTSIPCVPCENPAIRIKPQMLPNGEKIFGTAVYKYLDTNVPKQLMEYHNFPFKDGTPLFPIRDQVLQYLTSYAKPIQKYVQFNTEVSQVHYNDANNKYIVKVGKLGIDGDVESHHKNLETAGEYDAVAIATGFYDLPYIPTKPGLDKWYAAHPSSISHAKDFDCPEQYEHLKGEIVVVGNSASGSDLAFELAVHLKKPIYKSKRSENILPAGKSEYIKEVGDIAGMDPSTKTIIFTDGTKLSNVEKIIFCTGYLKSLPFLPKQQDIKDPTAQVGDTILSQLITNGGMVHNLFNHIVPINLPSFGIIGLPKYVLPTRLSETQGAWLARIWSGRIQLPDLKKRQAYHDWFAYENGLGGKFHDLVFPRDIQYSQRLNKEIKAAGNGGYFGVEWSPEQIRLRVSIKPLKEAYLEKLKIEGKRALSIDELIAGGYFKWPEDAISVVQVPNFAP</sequence>
<dbReference type="GO" id="GO:0050660">
    <property type="term" value="F:flavin adenine dinucleotide binding"/>
    <property type="evidence" value="ECO:0007669"/>
    <property type="project" value="InterPro"/>
</dbReference>
<dbReference type="InterPro" id="IPR036188">
    <property type="entry name" value="FAD/NAD-bd_sf"/>
</dbReference>
<keyword evidence="2" id="KW-0285">Flavoprotein</keyword>
<dbReference type="AlphaFoldDB" id="A0A376BA17"/>
<name>A0A376BA17_9ASCO</name>
<proteinExistence type="inferred from homology"/>